<keyword evidence="2" id="KW-1185">Reference proteome</keyword>
<reference evidence="1 2" key="1">
    <citation type="submission" date="2023-03" db="EMBL/GenBank/DDBJ databases">
        <title>WGS of Gossypium arboreum.</title>
        <authorList>
            <person name="Yu D."/>
        </authorList>
    </citation>
    <scope>NUCLEOTIDE SEQUENCE [LARGE SCALE GENOMIC DNA]</scope>
    <source>
        <tissue evidence="1">Leaf</tissue>
    </source>
</reference>
<name>A0ABR0MAW7_GOSAR</name>
<organism evidence="1 2">
    <name type="scientific">Gossypium arboreum</name>
    <name type="common">Tree cotton</name>
    <name type="synonym">Gossypium nanking</name>
    <dbReference type="NCBI Taxonomy" id="29729"/>
    <lineage>
        <taxon>Eukaryota</taxon>
        <taxon>Viridiplantae</taxon>
        <taxon>Streptophyta</taxon>
        <taxon>Embryophyta</taxon>
        <taxon>Tracheophyta</taxon>
        <taxon>Spermatophyta</taxon>
        <taxon>Magnoliopsida</taxon>
        <taxon>eudicotyledons</taxon>
        <taxon>Gunneridae</taxon>
        <taxon>Pentapetalae</taxon>
        <taxon>rosids</taxon>
        <taxon>malvids</taxon>
        <taxon>Malvales</taxon>
        <taxon>Malvaceae</taxon>
        <taxon>Malvoideae</taxon>
        <taxon>Gossypium</taxon>
    </lineage>
</organism>
<comment type="caution">
    <text evidence="1">The sequence shown here is derived from an EMBL/GenBank/DDBJ whole genome shotgun (WGS) entry which is preliminary data.</text>
</comment>
<gene>
    <name evidence="1" type="ORF">PVK06_046488</name>
</gene>
<sequence>MRDEPCWDWGTLVLDIYDIALDCRKELALEHACTKTLLVVEFLQFHPEFVGLFAIWREFTTTGDELVLETWLDAAGCESWPPQDGAGCDLLFLTPALLGPLPPSAIQCIGHHTHKPGQVLERKLACVGEVTFLIAEPNGNEMADTLATAGMSKPEGIMGSLWVFFVVI</sequence>
<accession>A0ABR0MAW7</accession>
<dbReference type="Proteomes" id="UP001358586">
    <property type="component" value="Chromosome 13"/>
</dbReference>
<protein>
    <submittedName>
        <fullName evidence="1">Uncharacterized protein</fullName>
    </submittedName>
</protein>
<dbReference type="EMBL" id="JARKNE010000013">
    <property type="protein sequence ID" value="KAK5770338.1"/>
    <property type="molecule type" value="Genomic_DNA"/>
</dbReference>
<evidence type="ECO:0000313" key="1">
    <source>
        <dbReference type="EMBL" id="KAK5770338.1"/>
    </source>
</evidence>
<proteinExistence type="predicted"/>
<evidence type="ECO:0000313" key="2">
    <source>
        <dbReference type="Proteomes" id="UP001358586"/>
    </source>
</evidence>